<feature type="domain" description="B box-type" evidence="5">
    <location>
        <begin position="175"/>
        <end position="216"/>
    </location>
</feature>
<feature type="region of interest" description="Disordered" evidence="3">
    <location>
        <begin position="1"/>
        <end position="27"/>
    </location>
</feature>
<dbReference type="PROSITE" id="PS50089">
    <property type="entry name" value="ZF_RING_2"/>
    <property type="match status" value="1"/>
</dbReference>
<dbReference type="PANTHER" id="PTHR25462:SF296">
    <property type="entry name" value="MEIOTIC P26, ISOFORM F"/>
    <property type="match status" value="1"/>
</dbReference>
<dbReference type="Gene3D" id="3.30.160.60">
    <property type="entry name" value="Classic Zinc Finger"/>
    <property type="match status" value="1"/>
</dbReference>
<keyword evidence="2" id="KW-0862">Zinc</keyword>
<reference evidence="6" key="1">
    <citation type="submission" date="2014-05" db="EMBL/GenBank/DDBJ databases">
        <title>The transcriptome of the halophilic microalga Tetraselmis sp. GSL018 isolated from the Great Salt Lake, Utah.</title>
        <authorList>
            <person name="Jinkerson R.E."/>
            <person name="D'Adamo S."/>
            <person name="Posewitz M.C."/>
        </authorList>
    </citation>
    <scope>NUCLEOTIDE SEQUENCE</scope>
    <source>
        <strain evidence="6">GSL018</strain>
    </source>
</reference>
<dbReference type="AlphaFoldDB" id="A0A061RK92"/>
<dbReference type="Pfam" id="PF00643">
    <property type="entry name" value="zf-B_box"/>
    <property type="match status" value="1"/>
</dbReference>
<gene>
    <name evidence="6" type="primary">TRIM2_3</name>
    <name evidence="6" type="ORF">TSPGSL018_2583</name>
</gene>
<dbReference type="CDD" id="cd19756">
    <property type="entry name" value="Bbox2"/>
    <property type="match status" value="1"/>
</dbReference>
<dbReference type="InterPro" id="IPR001841">
    <property type="entry name" value="Znf_RING"/>
</dbReference>
<dbReference type="Pfam" id="PF22586">
    <property type="entry name" value="ANCHR-like_BBOX"/>
    <property type="match status" value="1"/>
</dbReference>
<feature type="domain" description="RING-type" evidence="4">
    <location>
        <begin position="44"/>
        <end position="97"/>
    </location>
</feature>
<name>A0A061RK92_9CHLO</name>
<dbReference type="InterPro" id="IPR013083">
    <property type="entry name" value="Znf_RING/FYVE/PHD"/>
</dbReference>
<evidence type="ECO:0000256" key="2">
    <source>
        <dbReference type="PROSITE-ProRule" id="PRU00024"/>
    </source>
</evidence>
<accession>A0A061RK92</accession>
<evidence type="ECO:0000259" key="5">
    <source>
        <dbReference type="PROSITE" id="PS50119"/>
    </source>
</evidence>
<dbReference type="SMART" id="SM00184">
    <property type="entry name" value="RING"/>
    <property type="match status" value="1"/>
</dbReference>
<dbReference type="EMBL" id="GBEZ01014986">
    <property type="protein sequence ID" value="JAC71134.1"/>
    <property type="molecule type" value="Transcribed_RNA"/>
</dbReference>
<sequence length="438" mass="47218">MTVLDSSISGSTVSSSPSTKRSDMKRVVLEDTPGTLPPLATLKCAVCSEYLKAPVTLPCLHTGCHSCFVKQAGPFSPIPEGTNKPLPPASFPCPVCDEDASVPRDPGAISTDTRLERLIELIQETRHLCDNCGEIAEVSCSVCTSSMCSGCFSSTHAAPVFQSHVAQPLESAKLAQLSNCSEHGSQLEFWCDNCSKGVCQVCLLKGSHKGHSYTPVREVRNAVYISVKNSLKSAMSFKREIEAAKAQVEQEISILSAQHQQVCDEIDGNFEKIEAAVKARRAALLQDAKELRSAKERSLNSQKESIERAIMDVSDAIERSMALVNYSNDLELVERQSVVENRLRQMTKQDFPKDPCESGSLSVALFSHINAAVAGYGAVRGTPVAAATAHKHQLEKLVSEADKILSYSRAKDQSADGSKVTVEQATSATGDGSYCTIM</sequence>
<dbReference type="InterPro" id="IPR000315">
    <property type="entry name" value="Znf_B-box"/>
</dbReference>
<dbReference type="SUPFAM" id="SSF57850">
    <property type="entry name" value="RING/U-box"/>
    <property type="match status" value="1"/>
</dbReference>
<dbReference type="CDD" id="cd19757">
    <property type="entry name" value="Bbox1"/>
    <property type="match status" value="1"/>
</dbReference>
<organism evidence="6">
    <name type="scientific">Tetraselmis sp. GSL018</name>
    <dbReference type="NCBI Taxonomy" id="582737"/>
    <lineage>
        <taxon>Eukaryota</taxon>
        <taxon>Viridiplantae</taxon>
        <taxon>Chlorophyta</taxon>
        <taxon>core chlorophytes</taxon>
        <taxon>Chlorodendrophyceae</taxon>
        <taxon>Chlorodendrales</taxon>
        <taxon>Chlorodendraceae</taxon>
        <taxon>Tetraselmis</taxon>
    </lineage>
</organism>
<dbReference type="PROSITE" id="PS50119">
    <property type="entry name" value="ZF_BBOX"/>
    <property type="match status" value="2"/>
</dbReference>
<feature type="domain" description="B box-type" evidence="5">
    <location>
        <begin position="124"/>
        <end position="169"/>
    </location>
</feature>
<dbReference type="PANTHER" id="PTHR25462">
    <property type="entry name" value="BONUS, ISOFORM C-RELATED"/>
    <property type="match status" value="1"/>
</dbReference>
<dbReference type="Gene3D" id="3.30.40.10">
    <property type="entry name" value="Zinc/RING finger domain, C3HC4 (zinc finger)"/>
    <property type="match status" value="1"/>
</dbReference>
<feature type="compositionally biased region" description="Low complexity" evidence="3">
    <location>
        <begin position="1"/>
        <end position="19"/>
    </location>
</feature>
<protein>
    <submittedName>
        <fullName evidence="6">Tripartite motif-containing protein 2/3</fullName>
    </submittedName>
</protein>
<dbReference type="InterPro" id="IPR047153">
    <property type="entry name" value="TRIM45/56/19-like"/>
</dbReference>
<dbReference type="SMART" id="SM00336">
    <property type="entry name" value="BBOX"/>
    <property type="match status" value="2"/>
</dbReference>
<evidence type="ECO:0000259" key="4">
    <source>
        <dbReference type="PROSITE" id="PS50089"/>
    </source>
</evidence>
<keyword evidence="2" id="KW-0863">Zinc-finger</keyword>
<dbReference type="GO" id="GO:0008270">
    <property type="term" value="F:zinc ion binding"/>
    <property type="evidence" value="ECO:0007669"/>
    <property type="project" value="UniProtKB-KW"/>
</dbReference>
<keyword evidence="1" id="KW-0479">Metal-binding</keyword>
<dbReference type="SUPFAM" id="SSF57845">
    <property type="entry name" value="B-box zinc-binding domain"/>
    <property type="match status" value="1"/>
</dbReference>
<proteinExistence type="predicted"/>
<evidence type="ECO:0000313" key="6">
    <source>
        <dbReference type="EMBL" id="JAC71134.1"/>
    </source>
</evidence>
<evidence type="ECO:0000256" key="1">
    <source>
        <dbReference type="ARBA" id="ARBA00022723"/>
    </source>
</evidence>
<evidence type="ECO:0000256" key="3">
    <source>
        <dbReference type="SAM" id="MobiDB-lite"/>
    </source>
</evidence>